<evidence type="ECO:0000313" key="1">
    <source>
        <dbReference type="EMBL" id="GAA0530047.1"/>
    </source>
</evidence>
<dbReference type="EMBL" id="BAAADQ010000001">
    <property type="protein sequence ID" value="GAA0530047.1"/>
    <property type="molecule type" value="Genomic_DNA"/>
</dbReference>
<dbReference type="AlphaFoldDB" id="A0AAV3SN71"/>
<keyword evidence="4" id="KW-1185">Reference proteome</keyword>
<reference evidence="1" key="1">
    <citation type="journal article" date="2014" name="Int. J. Syst. Evol. Microbiol.">
        <title>Complete genome sequence of Corynebacterium casei LMG S-19264T (=DSM 44701T), isolated from a smear-ripened cheese.</title>
        <authorList>
            <consortium name="US DOE Joint Genome Institute (JGI-PGF)"/>
            <person name="Walter F."/>
            <person name="Albersmeier A."/>
            <person name="Kalinowski J."/>
            <person name="Ruckert C."/>
        </authorList>
    </citation>
    <scope>NUCLEOTIDE SEQUENCE</scope>
    <source>
        <strain evidence="1">JCM 14265</strain>
    </source>
</reference>
<proteinExistence type="predicted"/>
<dbReference type="Proteomes" id="UP001501425">
    <property type="component" value="Unassembled WGS sequence"/>
</dbReference>
<gene>
    <name evidence="2" type="ORF">ABNG02_02590</name>
    <name evidence="1" type="ORF">GCM10008994_00740</name>
</gene>
<accession>A0AAV3SN71</accession>
<dbReference type="RefSeq" id="WP_343775427.1">
    <property type="nucleotide sequence ID" value="NZ_BAAADQ010000001.1"/>
</dbReference>
<name>A0AAV3SN71_9EURY</name>
<protein>
    <submittedName>
        <fullName evidence="1">Uncharacterized protein</fullName>
    </submittedName>
</protein>
<comment type="caution">
    <text evidence="1">The sequence shown here is derived from an EMBL/GenBank/DDBJ whole genome shotgun (WGS) entry which is preliminary data.</text>
</comment>
<evidence type="ECO:0000313" key="2">
    <source>
        <dbReference type="EMBL" id="MEZ3166214.1"/>
    </source>
</evidence>
<sequence length="154" mass="16292">MTRISLIFVAAILLVSALAGGAVAQTDDGDDLYESLEEMVPAYNANADAVDLGPINLAGTTNVYIQDGDSEAVYSLTMDDRNRITALEDSRSEDAVRKITTDRATLAGIAAADNPAAAFRDAVANDDIVISGEDGQVVEGVKWAVVNFFKGFFL</sequence>
<evidence type="ECO:0000313" key="4">
    <source>
        <dbReference type="Proteomes" id="UP001567571"/>
    </source>
</evidence>
<reference evidence="2 4" key="3">
    <citation type="submission" date="2024-06" db="EMBL/GenBank/DDBJ databases">
        <title>Halorubrum miltondacostae sp. nov., a potential PHA producer isolated from an inland solar saltern in Rio Maior, Portugal.</title>
        <authorList>
            <person name="Albuquerque L."/>
            <person name="Viver T."/>
            <person name="Barroso C."/>
            <person name="Claudino R."/>
            <person name="Galvan M."/>
            <person name="Simoes G."/>
            <person name="Lobo Da Cunha A."/>
            <person name="Egas C."/>
        </authorList>
    </citation>
    <scope>NUCLEOTIDE SEQUENCE [LARGE SCALE GENOMIC DNA]</scope>
    <source>
        <strain evidence="2 4">DSM 18646</strain>
    </source>
</reference>
<evidence type="ECO:0000313" key="3">
    <source>
        <dbReference type="Proteomes" id="UP001501425"/>
    </source>
</evidence>
<reference evidence="1" key="2">
    <citation type="submission" date="2023-12" db="EMBL/GenBank/DDBJ databases">
        <authorList>
            <person name="Sun Q."/>
            <person name="Inoue M."/>
        </authorList>
    </citation>
    <scope>NUCLEOTIDE SEQUENCE</scope>
    <source>
        <strain evidence="1">JCM 14265</strain>
    </source>
</reference>
<dbReference type="EMBL" id="JBEDNW010000001">
    <property type="protein sequence ID" value="MEZ3166214.1"/>
    <property type="molecule type" value="Genomic_DNA"/>
</dbReference>
<dbReference type="Proteomes" id="UP001567571">
    <property type="component" value="Unassembled WGS sequence"/>
</dbReference>
<organism evidence="1 3">
    <name type="scientific">Halorubrum ejinorense</name>
    <dbReference type="NCBI Taxonomy" id="425309"/>
    <lineage>
        <taxon>Archaea</taxon>
        <taxon>Methanobacteriati</taxon>
        <taxon>Methanobacteriota</taxon>
        <taxon>Stenosarchaea group</taxon>
        <taxon>Halobacteria</taxon>
        <taxon>Halobacteriales</taxon>
        <taxon>Haloferacaceae</taxon>
        <taxon>Halorubrum</taxon>
    </lineage>
</organism>